<evidence type="ECO:0000313" key="3">
    <source>
        <dbReference type="Proteomes" id="UP000823775"/>
    </source>
</evidence>
<feature type="transmembrane region" description="Helical" evidence="1">
    <location>
        <begin position="61"/>
        <end position="84"/>
    </location>
</feature>
<dbReference type="EMBL" id="JACEIK010000218">
    <property type="protein sequence ID" value="MCD7452649.1"/>
    <property type="molecule type" value="Genomic_DNA"/>
</dbReference>
<keyword evidence="1" id="KW-0812">Transmembrane</keyword>
<dbReference type="Proteomes" id="UP000823775">
    <property type="component" value="Unassembled WGS sequence"/>
</dbReference>
<gene>
    <name evidence="2" type="ORF">HAX54_017709</name>
</gene>
<name>A0ABS8S469_DATST</name>
<reference evidence="2 3" key="1">
    <citation type="journal article" date="2021" name="BMC Genomics">
        <title>Datura genome reveals duplications of psychoactive alkaloid biosynthetic genes and high mutation rate following tissue culture.</title>
        <authorList>
            <person name="Rajewski A."/>
            <person name="Carter-House D."/>
            <person name="Stajich J."/>
            <person name="Litt A."/>
        </authorList>
    </citation>
    <scope>NUCLEOTIDE SEQUENCE [LARGE SCALE GENOMIC DNA]</scope>
    <source>
        <strain evidence="2">AR-01</strain>
    </source>
</reference>
<keyword evidence="1" id="KW-0472">Membrane</keyword>
<accession>A0ABS8S469</accession>
<proteinExistence type="predicted"/>
<organism evidence="2 3">
    <name type="scientific">Datura stramonium</name>
    <name type="common">Jimsonweed</name>
    <name type="synonym">Common thornapple</name>
    <dbReference type="NCBI Taxonomy" id="4076"/>
    <lineage>
        <taxon>Eukaryota</taxon>
        <taxon>Viridiplantae</taxon>
        <taxon>Streptophyta</taxon>
        <taxon>Embryophyta</taxon>
        <taxon>Tracheophyta</taxon>
        <taxon>Spermatophyta</taxon>
        <taxon>Magnoliopsida</taxon>
        <taxon>eudicotyledons</taxon>
        <taxon>Gunneridae</taxon>
        <taxon>Pentapetalae</taxon>
        <taxon>asterids</taxon>
        <taxon>lamiids</taxon>
        <taxon>Solanales</taxon>
        <taxon>Solanaceae</taxon>
        <taxon>Solanoideae</taxon>
        <taxon>Datureae</taxon>
        <taxon>Datura</taxon>
    </lineage>
</organism>
<keyword evidence="3" id="KW-1185">Reference proteome</keyword>
<sequence>MNDDLTPPCKGRFAGGDGEDELVDCEIEAAQALACLAHPVNRNDEFLVPGPSGRSEGDFRLVYKLVVGWIVSFPVLLCGLLGRLEALHAIRARLMHEGGLKLDETLSEEESFCDGAQDWSF</sequence>
<evidence type="ECO:0000256" key="1">
    <source>
        <dbReference type="SAM" id="Phobius"/>
    </source>
</evidence>
<protein>
    <submittedName>
        <fullName evidence="2">Uncharacterized protein</fullName>
    </submittedName>
</protein>
<comment type="caution">
    <text evidence="2">The sequence shown here is derived from an EMBL/GenBank/DDBJ whole genome shotgun (WGS) entry which is preliminary data.</text>
</comment>
<keyword evidence="1" id="KW-1133">Transmembrane helix</keyword>
<evidence type="ECO:0000313" key="2">
    <source>
        <dbReference type="EMBL" id="MCD7452649.1"/>
    </source>
</evidence>